<dbReference type="Pfam" id="PF00348">
    <property type="entry name" value="polyprenyl_synt"/>
    <property type="match status" value="1"/>
</dbReference>
<evidence type="ECO:0000313" key="9">
    <source>
        <dbReference type="Proteomes" id="UP000297891"/>
    </source>
</evidence>
<keyword evidence="3 7" id="KW-0808">Transferase</keyword>
<keyword evidence="4" id="KW-0479">Metal-binding</keyword>
<dbReference type="PANTHER" id="PTHR43281:SF1">
    <property type="entry name" value="FARNESYL DIPHOSPHATE SYNTHASE"/>
    <property type="match status" value="1"/>
</dbReference>
<dbReference type="SUPFAM" id="SSF48576">
    <property type="entry name" value="Terpenoid synthases"/>
    <property type="match status" value="1"/>
</dbReference>
<sequence>MSSSFLQILKTSKQLFDSFFESYTKKLFQPQTRITDACLYSLRAGGKRIRPIFVLNSFLNPEAVMRESGFHNHKPAYLAALAVECIHTYSLIHDDLPAMDNDDTRRGMPTCHIQFDEATAILAGDALNSISFYLLSLLEPTDPNAIRDSIQILHKGAGMNGMILGQMEDIEEEKNPSTSDQESRLCSIHEKKTGALIEASFLLGNRLRPDWLERESVISSYAKEIGLLFQITDDILDVEGNLEELGKTPGKDAKAGKLTYPSLYGLETAKKLRDESVTKAISLVSELPSLNNEFFLGLPKYIAERKK</sequence>
<comment type="similarity">
    <text evidence="2 7">Belongs to the FPP/GGPP synthase family.</text>
</comment>
<dbReference type="GO" id="GO:0046872">
    <property type="term" value="F:metal ion binding"/>
    <property type="evidence" value="ECO:0007669"/>
    <property type="project" value="UniProtKB-KW"/>
</dbReference>
<dbReference type="SFLD" id="SFLDS00005">
    <property type="entry name" value="Isoprenoid_Synthase_Type_I"/>
    <property type="match status" value="1"/>
</dbReference>
<keyword evidence="9" id="KW-1185">Reference proteome</keyword>
<accession>A0A2M9Y5X3</accession>
<evidence type="ECO:0000256" key="7">
    <source>
        <dbReference type="RuleBase" id="RU004466"/>
    </source>
</evidence>
<dbReference type="InterPro" id="IPR033749">
    <property type="entry name" value="Polyprenyl_synt_CS"/>
</dbReference>
<keyword evidence="6" id="KW-0414">Isoprene biosynthesis</keyword>
<evidence type="ECO:0000256" key="5">
    <source>
        <dbReference type="ARBA" id="ARBA00022842"/>
    </source>
</evidence>
<dbReference type="AlphaFoldDB" id="A0A2M9Y5X3"/>
<evidence type="ECO:0000256" key="4">
    <source>
        <dbReference type="ARBA" id="ARBA00022723"/>
    </source>
</evidence>
<dbReference type="InterPro" id="IPR000092">
    <property type="entry name" value="Polyprenyl_synt"/>
</dbReference>
<evidence type="ECO:0000256" key="6">
    <source>
        <dbReference type="ARBA" id="ARBA00023229"/>
    </source>
</evidence>
<organism evidence="8 9">
    <name type="scientific">Leptospira brenneri</name>
    <dbReference type="NCBI Taxonomy" id="2023182"/>
    <lineage>
        <taxon>Bacteria</taxon>
        <taxon>Pseudomonadati</taxon>
        <taxon>Spirochaetota</taxon>
        <taxon>Spirochaetia</taxon>
        <taxon>Leptospirales</taxon>
        <taxon>Leptospiraceae</taxon>
        <taxon>Leptospira</taxon>
    </lineage>
</organism>
<dbReference type="PROSITE" id="PS00723">
    <property type="entry name" value="POLYPRENYL_SYNTHASE_1"/>
    <property type="match status" value="1"/>
</dbReference>
<evidence type="ECO:0000256" key="1">
    <source>
        <dbReference type="ARBA" id="ARBA00001946"/>
    </source>
</evidence>
<dbReference type="RefSeq" id="WP_100788833.1">
    <property type="nucleotide sequence ID" value="NZ_NPDQ01000001.1"/>
</dbReference>
<dbReference type="CDD" id="cd00685">
    <property type="entry name" value="Trans_IPPS_HT"/>
    <property type="match status" value="1"/>
</dbReference>
<reference evidence="8" key="1">
    <citation type="journal article" date="2019" name="PLoS Negl. Trop. Dis.">
        <title>Revisiting the worldwide diversity of Leptospira species in the environment.</title>
        <authorList>
            <person name="Vincent A.T."/>
            <person name="Schiettekatte O."/>
            <person name="Bourhy P."/>
            <person name="Veyrier F.J."/>
            <person name="Picardeau M."/>
        </authorList>
    </citation>
    <scope>NUCLEOTIDE SEQUENCE [LARGE SCALE GENOMIC DNA]</scope>
    <source>
        <strain evidence="8">201800277</strain>
    </source>
</reference>
<comment type="cofactor">
    <cofactor evidence="1">
        <name>Mg(2+)</name>
        <dbReference type="ChEBI" id="CHEBI:18420"/>
    </cofactor>
</comment>
<dbReference type="GO" id="GO:0016114">
    <property type="term" value="P:terpenoid biosynthetic process"/>
    <property type="evidence" value="ECO:0007669"/>
    <property type="project" value="UniProtKB-ARBA"/>
</dbReference>
<dbReference type="FunFam" id="1.10.600.10:FF:000001">
    <property type="entry name" value="Geranylgeranyl diphosphate synthase"/>
    <property type="match status" value="1"/>
</dbReference>
<keyword evidence="5" id="KW-0460">Magnesium</keyword>
<evidence type="ECO:0000256" key="2">
    <source>
        <dbReference type="ARBA" id="ARBA00006706"/>
    </source>
</evidence>
<proteinExistence type="inferred from homology"/>
<dbReference type="InterPro" id="IPR008949">
    <property type="entry name" value="Isoprenoid_synthase_dom_sf"/>
</dbReference>
<evidence type="ECO:0000313" key="8">
    <source>
        <dbReference type="EMBL" id="TGK96220.1"/>
    </source>
</evidence>
<name>A0A2M9Y5X3_9LEPT</name>
<dbReference type="Proteomes" id="UP000297891">
    <property type="component" value="Unassembled WGS sequence"/>
</dbReference>
<dbReference type="GO" id="GO:0004659">
    <property type="term" value="F:prenyltransferase activity"/>
    <property type="evidence" value="ECO:0007669"/>
    <property type="project" value="InterPro"/>
</dbReference>
<dbReference type="PROSITE" id="PS00444">
    <property type="entry name" value="POLYPRENYL_SYNTHASE_2"/>
    <property type="match status" value="1"/>
</dbReference>
<dbReference type="EMBL" id="RQFP01000001">
    <property type="protein sequence ID" value="TGK96220.1"/>
    <property type="molecule type" value="Genomic_DNA"/>
</dbReference>
<dbReference type="PANTHER" id="PTHR43281">
    <property type="entry name" value="FARNESYL DIPHOSPHATE SYNTHASE"/>
    <property type="match status" value="1"/>
</dbReference>
<comment type="caution">
    <text evidence="8">The sequence shown here is derived from an EMBL/GenBank/DDBJ whole genome shotgun (WGS) entry which is preliminary data.</text>
</comment>
<dbReference type="SFLD" id="SFLDG01017">
    <property type="entry name" value="Polyprenyl_Transferase_Like"/>
    <property type="match status" value="1"/>
</dbReference>
<dbReference type="OrthoDB" id="9805316at2"/>
<evidence type="ECO:0000256" key="3">
    <source>
        <dbReference type="ARBA" id="ARBA00022679"/>
    </source>
</evidence>
<gene>
    <name evidence="8" type="ORF">EHQ30_06300</name>
</gene>
<dbReference type="Gene3D" id="1.10.600.10">
    <property type="entry name" value="Farnesyl Diphosphate Synthase"/>
    <property type="match status" value="1"/>
</dbReference>
<protein>
    <submittedName>
        <fullName evidence="8">Polyprenyl synthetase family protein</fullName>
    </submittedName>
</protein>